<dbReference type="InterPro" id="IPR036390">
    <property type="entry name" value="WH_DNA-bd_sf"/>
</dbReference>
<keyword evidence="5 6" id="KW-0539">Nucleus</keyword>
<name>A0A1V6V5M8_9EURO</name>
<feature type="region of interest" description="Disordered" evidence="7">
    <location>
        <begin position="138"/>
        <end position="204"/>
    </location>
</feature>
<evidence type="ECO:0000256" key="6">
    <source>
        <dbReference type="PROSITE-ProRule" id="PRU00089"/>
    </source>
</evidence>
<dbReference type="GO" id="GO:0000981">
    <property type="term" value="F:DNA-binding transcription factor activity, RNA polymerase II-specific"/>
    <property type="evidence" value="ECO:0007669"/>
    <property type="project" value="TreeGrafter"/>
</dbReference>
<dbReference type="SMART" id="SM00339">
    <property type="entry name" value="FH"/>
    <property type="match status" value="1"/>
</dbReference>
<dbReference type="PROSITE" id="PS00658">
    <property type="entry name" value="FORK_HEAD_2"/>
    <property type="match status" value="1"/>
</dbReference>
<dbReference type="STRING" id="36646.A0A1V6V5M8"/>
<dbReference type="EMBL" id="MDDG01000001">
    <property type="protein sequence ID" value="OQE45980.1"/>
    <property type="molecule type" value="Genomic_DNA"/>
</dbReference>
<keyword evidence="2" id="KW-0805">Transcription regulation</keyword>
<dbReference type="InterPro" id="IPR036388">
    <property type="entry name" value="WH-like_DNA-bd_sf"/>
</dbReference>
<dbReference type="AlphaFoldDB" id="A0A1V6V5M8"/>
<evidence type="ECO:0000259" key="8">
    <source>
        <dbReference type="PROSITE" id="PS50039"/>
    </source>
</evidence>
<keyword evidence="4" id="KW-0804">Transcription</keyword>
<evidence type="ECO:0000313" key="9">
    <source>
        <dbReference type="EMBL" id="OQE45980.1"/>
    </source>
</evidence>
<feature type="compositionally biased region" description="Polar residues" evidence="7">
    <location>
        <begin position="170"/>
        <end position="194"/>
    </location>
</feature>
<dbReference type="GO" id="GO:0000978">
    <property type="term" value="F:RNA polymerase II cis-regulatory region sequence-specific DNA binding"/>
    <property type="evidence" value="ECO:0007669"/>
    <property type="project" value="TreeGrafter"/>
</dbReference>
<accession>A0A1V6V5M8</accession>
<feature type="region of interest" description="Disordered" evidence="7">
    <location>
        <begin position="14"/>
        <end position="39"/>
    </location>
</feature>
<dbReference type="SUPFAM" id="SSF46785">
    <property type="entry name" value="Winged helix' DNA-binding domain"/>
    <property type="match status" value="1"/>
</dbReference>
<sequence length="438" mass="48287">MDFSFHSHHFDGVQISGQESNDIPSLEAPSQGNGDFTMNAPTFNHFSLPDWARWRSQPAHMPPRQFEDCNFPHVADTETYDLGSFAQEPIGDPNGYLNSYRTHVTPAIAGTTLETLAPQTGDGHANWSLLQPSHAFKGQPYSVPQLEPYQPPPDSPSSPLSEVSSYHSPQSLAASSPATMNQSTDRLSPRSSTGDNREERPGHPPYSVLIYQALKDAPGHKLQLQSIYSWFEANTDKGADPNAKGWQNSIRHNLSMNAGFEAVKEEVGPGKKAVNFWRLTPEAIHSGGIQSTTRYRKLQHQKKGMGSGHRGPTHQPSQSKGVHATKVVKSRSTNSPRNERAEAYHHQIPTTNPSLGHEYGPTSLPVMQRYMQHPMGPVVGCHPMIPGNNTVFIDTMEPVSAFDVGHSHDWYAPESGSNRAQDPLEGPGRSSWDLEKEI</sequence>
<dbReference type="PROSITE" id="PS50039">
    <property type="entry name" value="FORK_HEAD_3"/>
    <property type="match status" value="1"/>
</dbReference>
<evidence type="ECO:0000313" key="10">
    <source>
        <dbReference type="Proteomes" id="UP000191500"/>
    </source>
</evidence>
<keyword evidence="3 6" id="KW-0238">DNA-binding</keyword>
<dbReference type="GO" id="GO:0005634">
    <property type="term" value="C:nucleus"/>
    <property type="evidence" value="ECO:0007669"/>
    <property type="project" value="UniProtKB-SubCell"/>
</dbReference>
<dbReference type="PANTHER" id="PTHR45881">
    <property type="entry name" value="CHECKPOINT SUPPRESSOR 1-LIKE, ISOFORM A-RELATED"/>
    <property type="match status" value="1"/>
</dbReference>
<evidence type="ECO:0000256" key="3">
    <source>
        <dbReference type="ARBA" id="ARBA00023125"/>
    </source>
</evidence>
<feature type="compositionally biased region" description="Polar residues" evidence="7">
    <location>
        <begin position="15"/>
        <end position="39"/>
    </location>
</feature>
<evidence type="ECO:0000256" key="2">
    <source>
        <dbReference type="ARBA" id="ARBA00023015"/>
    </source>
</evidence>
<dbReference type="Pfam" id="PF00250">
    <property type="entry name" value="Forkhead"/>
    <property type="match status" value="1"/>
</dbReference>
<feature type="DNA-binding region" description="Fork-head" evidence="6">
    <location>
        <begin position="206"/>
        <end position="299"/>
    </location>
</feature>
<dbReference type="PANTHER" id="PTHR45881:SF5">
    <property type="entry name" value="FORK-HEAD DOMAIN-CONTAINING PROTEIN"/>
    <property type="match status" value="1"/>
</dbReference>
<evidence type="ECO:0000256" key="1">
    <source>
        <dbReference type="ARBA" id="ARBA00004123"/>
    </source>
</evidence>
<keyword evidence="10" id="KW-1185">Reference proteome</keyword>
<evidence type="ECO:0000256" key="4">
    <source>
        <dbReference type="ARBA" id="ARBA00023163"/>
    </source>
</evidence>
<organism evidence="9 10">
    <name type="scientific">Penicillium coprophilum</name>
    <dbReference type="NCBI Taxonomy" id="36646"/>
    <lineage>
        <taxon>Eukaryota</taxon>
        <taxon>Fungi</taxon>
        <taxon>Dikarya</taxon>
        <taxon>Ascomycota</taxon>
        <taxon>Pezizomycotina</taxon>
        <taxon>Eurotiomycetes</taxon>
        <taxon>Eurotiomycetidae</taxon>
        <taxon>Eurotiales</taxon>
        <taxon>Aspergillaceae</taxon>
        <taxon>Penicillium</taxon>
    </lineage>
</organism>
<evidence type="ECO:0000256" key="5">
    <source>
        <dbReference type="ARBA" id="ARBA00023242"/>
    </source>
</evidence>
<proteinExistence type="predicted"/>
<dbReference type="InterPro" id="IPR001766">
    <property type="entry name" value="Fork_head_dom"/>
</dbReference>
<feature type="compositionally biased region" description="Low complexity" evidence="7">
    <location>
        <begin position="157"/>
        <end position="169"/>
    </location>
</feature>
<evidence type="ECO:0000256" key="7">
    <source>
        <dbReference type="SAM" id="MobiDB-lite"/>
    </source>
</evidence>
<comment type="subcellular location">
    <subcellularLocation>
        <location evidence="1 6">Nucleus</location>
    </subcellularLocation>
</comment>
<dbReference type="Proteomes" id="UP000191500">
    <property type="component" value="Unassembled WGS sequence"/>
</dbReference>
<gene>
    <name evidence="9" type="ORF">PENCOP_c001G02272</name>
</gene>
<feature type="domain" description="Fork-head" evidence="8">
    <location>
        <begin position="206"/>
        <end position="299"/>
    </location>
</feature>
<feature type="region of interest" description="Disordered" evidence="7">
    <location>
        <begin position="412"/>
        <end position="438"/>
    </location>
</feature>
<dbReference type="Gene3D" id="1.10.10.10">
    <property type="entry name" value="Winged helix-like DNA-binding domain superfamily/Winged helix DNA-binding domain"/>
    <property type="match status" value="1"/>
</dbReference>
<protein>
    <recommendedName>
        <fullName evidence="8">Fork-head domain-containing protein</fullName>
    </recommendedName>
</protein>
<feature type="region of interest" description="Disordered" evidence="7">
    <location>
        <begin position="298"/>
        <end position="340"/>
    </location>
</feature>
<reference evidence="10" key="1">
    <citation type="journal article" date="2017" name="Nat. Microbiol.">
        <title>Global analysis of biosynthetic gene clusters reveals vast potential of secondary metabolite production in Penicillium species.</title>
        <authorList>
            <person name="Nielsen J.C."/>
            <person name="Grijseels S."/>
            <person name="Prigent S."/>
            <person name="Ji B."/>
            <person name="Dainat J."/>
            <person name="Nielsen K.F."/>
            <person name="Frisvad J.C."/>
            <person name="Workman M."/>
            <person name="Nielsen J."/>
        </authorList>
    </citation>
    <scope>NUCLEOTIDE SEQUENCE [LARGE SCALE GENOMIC DNA]</scope>
    <source>
        <strain evidence="10">IBT 31321</strain>
    </source>
</reference>
<dbReference type="InterPro" id="IPR030456">
    <property type="entry name" value="TF_fork_head_CS_2"/>
</dbReference>
<comment type="caution">
    <text evidence="9">The sequence shown here is derived from an EMBL/GenBank/DDBJ whole genome shotgun (WGS) entry which is preliminary data.</text>
</comment>